<evidence type="ECO:0000256" key="2">
    <source>
        <dbReference type="PIRSR" id="PIRSR605511-2"/>
    </source>
</evidence>
<feature type="region of interest" description="Disordered" evidence="3">
    <location>
        <begin position="414"/>
        <end position="472"/>
    </location>
</feature>
<evidence type="ECO:0000259" key="4">
    <source>
        <dbReference type="Pfam" id="PF08450"/>
    </source>
</evidence>
<dbReference type="PRINTS" id="PR01790">
    <property type="entry name" value="SMP30FAMILY"/>
</dbReference>
<dbReference type="Gene3D" id="2.120.10.30">
    <property type="entry name" value="TolB, C-terminal domain"/>
    <property type="match status" value="1"/>
</dbReference>
<dbReference type="InterPro" id="IPR005511">
    <property type="entry name" value="SMP-30"/>
</dbReference>
<feature type="domain" description="SMP-30/Gluconolactonase/LRE-like region" evidence="4">
    <location>
        <begin position="126"/>
        <end position="384"/>
    </location>
</feature>
<protein>
    <recommendedName>
        <fullName evidence="4">SMP-30/Gluconolactonase/LRE-like region domain-containing protein</fullName>
    </recommendedName>
</protein>
<name>A0A7S3ZFU0_9EUKA</name>
<dbReference type="GO" id="GO:0019853">
    <property type="term" value="P:L-ascorbic acid biosynthetic process"/>
    <property type="evidence" value="ECO:0007669"/>
    <property type="project" value="TreeGrafter"/>
</dbReference>
<dbReference type="InterPro" id="IPR011042">
    <property type="entry name" value="6-blade_b-propeller_TolB-like"/>
</dbReference>
<reference evidence="5" key="1">
    <citation type="submission" date="2021-01" db="EMBL/GenBank/DDBJ databases">
        <authorList>
            <person name="Corre E."/>
            <person name="Pelletier E."/>
            <person name="Niang G."/>
            <person name="Scheremetjew M."/>
            <person name="Finn R."/>
            <person name="Kale V."/>
            <person name="Holt S."/>
            <person name="Cochrane G."/>
            <person name="Meng A."/>
            <person name="Brown T."/>
            <person name="Cohen L."/>
        </authorList>
    </citation>
    <scope>NUCLEOTIDE SEQUENCE</scope>
    <source>
        <strain evidence="5">CCCM811</strain>
    </source>
</reference>
<feature type="compositionally biased region" description="Basic and acidic residues" evidence="3">
    <location>
        <begin position="455"/>
        <end position="472"/>
    </location>
</feature>
<comment type="similarity">
    <text evidence="1">Belongs to the SMP-30/CGR1 family.</text>
</comment>
<sequence>MAALKLAARYPLSIVIVKTGSSPDKGLENLALGKGRFFDNVTLVDFKDVAAKDTKTREDYMALQCMKKVPTQYAILKKKQGYMPPAEVPVFEDPAWEDERRYQESLQTEAKLLVFGRNAKTGPVRLGRGAFWDPLTKQLYYTDILGKLVHIYNEEGKTDTVINACGTVGFAVPDENGKLYVGTNAGIELVDGLDVTKVDTKKNSGDYWISPYADIEKGKKAKTINCGTVDAKGRIWVTTGETSVQLREPTGGIFCCHGEQMVFTPLEAGLTHIGGIAFSIDGKTLYAADLSLNSIWAYEHDVSTGVLSKPRVLFEATTQVKGVVSDVCLDTEGKLWVPHLGGGAVVRYNPEDGKAIKIMRVPSLLCDSVAFGGENLEKLYIVTGSETVSMDREYYAGSLFVIDSVGVRGAPIRPFKPKVNDNNAGGSQNPAEGGAAADEAEGKEQGEESTLSEPLENKHSLDSGGDKDEIGS</sequence>
<gene>
    <name evidence="5" type="ORF">LGLO00237_LOCUS33703</name>
</gene>
<evidence type="ECO:0000256" key="1">
    <source>
        <dbReference type="ARBA" id="ARBA00008853"/>
    </source>
</evidence>
<dbReference type="EMBL" id="HBIV01048520">
    <property type="protein sequence ID" value="CAE0681915.1"/>
    <property type="molecule type" value="Transcribed_RNA"/>
</dbReference>
<dbReference type="GO" id="GO:0004341">
    <property type="term" value="F:gluconolactonase activity"/>
    <property type="evidence" value="ECO:0007669"/>
    <property type="project" value="TreeGrafter"/>
</dbReference>
<accession>A0A7S3ZFU0</accession>
<proteinExistence type="inferred from homology"/>
<evidence type="ECO:0000256" key="3">
    <source>
        <dbReference type="SAM" id="MobiDB-lite"/>
    </source>
</evidence>
<evidence type="ECO:0000313" key="5">
    <source>
        <dbReference type="EMBL" id="CAE0681915.1"/>
    </source>
</evidence>
<dbReference type="AlphaFoldDB" id="A0A7S3ZFU0"/>
<organism evidence="5">
    <name type="scientific">Lotharella globosa</name>
    <dbReference type="NCBI Taxonomy" id="91324"/>
    <lineage>
        <taxon>Eukaryota</taxon>
        <taxon>Sar</taxon>
        <taxon>Rhizaria</taxon>
        <taxon>Cercozoa</taxon>
        <taxon>Chlorarachniophyceae</taxon>
        <taxon>Lotharella</taxon>
    </lineage>
</organism>
<dbReference type="InterPro" id="IPR013658">
    <property type="entry name" value="SGL"/>
</dbReference>
<dbReference type="PANTHER" id="PTHR10907:SF47">
    <property type="entry name" value="REGUCALCIN"/>
    <property type="match status" value="1"/>
</dbReference>
<dbReference type="Pfam" id="PF08450">
    <property type="entry name" value="SGL"/>
    <property type="match status" value="1"/>
</dbReference>
<feature type="binding site" evidence="2">
    <location>
        <position position="225"/>
    </location>
    <ligand>
        <name>substrate</name>
    </ligand>
</feature>
<dbReference type="SUPFAM" id="SSF63829">
    <property type="entry name" value="Calcium-dependent phosphotriesterase"/>
    <property type="match status" value="1"/>
</dbReference>
<feature type="compositionally biased region" description="Polar residues" evidence="3">
    <location>
        <begin position="420"/>
        <end position="430"/>
    </location>
</feature>
<dbReference type="PANTHER" id="PTHR10907">
    <property type="entry name" value="REGUCALCIN"/>
    <property type="match status" value="1"/>
</dbReference>
<dbReference type="GO" id="GO:0005509">
    <property type="term" value="F:calcium ion binding"/>
    <property type="evidence" value="ECO:0007669"/>
    <property type="project" value="TreeGrafter"/>
</dbReference>